<dbReference type="Pfam" id="PF06993">
    <property type="entry name" value="DUF1304"/>
    <property type="match status" value="1"/>
</dbReference>
<organism evidence="2 3">
    <name type="scientific">Epilithonimonas xixisoli</name>
    <dbReference type="NCBI Taxonomy" id="1476462"/>
    <lineage>
        <taxon>Bacteria</taxon>
        <taxon>Pseudomonadati</taxon>
        <taxon>Bacteroidota</taxon>
        <taxon>Flavobacteriia</taxon>
        <taxon>Flavobacteriales</taxon>
        <taxon>Weeksellaceae</taxon>
        <taxon>Chryseobacterium group</taxon>
        <taxon>Epilithonimonas</taxon>
    </lineage>
</organism>
<accession>A0A4R8IE19</accession>
<dbReference type="EMBL" id="SOEO01000003">
    <property type="protein sequence ID" value="TDX83045.1"/>
    <property type="molecule type" value="Genomic_DNA"/>
</dbReference>
<feature type="transmembrane region" description="Helical" evidence="1">
    <location>
        <begin position="7"/>
        <end position="27"/>
    </location>
</feature>
<dbReference type="AlphaFoldDB" id="A0A4R8IE19"/>
<keyword evidence="1" id="KW-0812">Transmembrane</keyword>
<evidence type="ECO:0000313" key="2">
    <source>
        <dbReference type="EMBL" id="TDX83045.1"/>
    </source>
</evidence>
<keyword evidence="1" id="KW-0472">Membrane</keyword>
<comment type="caution">
    <text evidence="2">The sequence shown here is derived from an EMBL/GenBank/DDBJ whole genome shotgun (WGS) entry which is preliminary data.</text>
</comment>
<dbReference type="RefSeq" id="WP_133946050.1">
    <property type="nucleotide sequence ID" value="NZ_SOEO01000003.1"/>
</dbReference>
<dbReference type="PANTHER" id="PTHR38446">
    <property type="entry name" value="BLL0914 PROTEIN"/>
    <property type="match status" value="1"/>
</dbReference>
<feature type="transmembrane region" description="Helical" evidence="1">
    <location>
        <begin position="103"/>
        <end position="120"/>
    </location>
</feature>
<protein>
    <submittedName>
        <fullName evidence="2">Putative membrane protein</fullName>
    </submittedName>
</protein>
<proteinExistence type="predicted"/>
<dbReference type="OrthoDB" id="9803832at2"/>
<feature type="transmembrane region" description="Helical" evidence="1">
    <location>
        <begin position="55"/>
        <end position="72"/>
    </location>
</feature>
<evidence type="ECO:0000256" key="1">
    <source>
        <dbReference type="SAM" id="Phobius"/>
    </source>
</evidence>
<reference evidence="2 3" key="1">
    <citation type="submission" date="2019-03" db="EMBL/GenBank/DDBJ databases">
        <title>Genomic Encyclopedia of Type Strains, Phase III (KMG-III): the genomes of soil and plant-associated and newly described type strains.</title>
        <authorList>
            <person name="Whitman W."/>
        </authorList>
    </citation>
    <scope>NUCLEOTIDE SEQUENCE [LARGE SCALE GENOMIC DNA]</scope>
    <source>
        <strain evidence="2 3">CGMCC 1.12802</strain>
    </source>
</reference>
<feature type="transmembrane region" description="Helical" evidence="1">
    <location>
        <begin position="79"/>
        <end position="97"/>
    </location>
</feature>
<dbReference type="PANTHER" id="PTHR38446:SF1">
    <property type="entry name" value="BLL0914 PROTEIN"/>
    <property type="match status" value="1"/>
</dbReference>
<dbReference type="Proteomes" id="UP000295313">
    <property type="component" value="Unassembled WGS sequence"/>
</dbReference>
<keyword evidence="1" id="KW-1133">Transmembrane helix</keyword>
<evidence type="ECO:0000313" key="3">
    <source>
        <dbReference type="Proteomes" id="UP000295313"/>
    </source>
</evidence>
<dbReference type="InterPro" id="IPR009732">
    <property type="entry name" value="DUF1304"/>
</dbReference>
<gene>
    <name evidence="2" type="ORF">B0I22_3102</name>
</gene>
<name>A0A4R8IE19_9FLAO</name>
<sequence length="121" mass="13393">MELISKILIAIVALEHLYILYMEMFAWETLGKKTFKGSLPDELFKPTKGLAANQGLYNGFLSAGLIWSLFICDTIWSKNIAIFFLGCVIVAGVYGALSASKKIFFVQALPAIIALVFVLLR</sequence>
<keyword evidence="3" id="KW-1185">Reference proteome</keyword>